<dbReference type="GO" id="GO:0009298">
    <property type="term" value="P:GDP-mannose biosynthetic process"/>
    <property type="evidence" value="ECO:0007669"/>
    <property type="project" value="TreeGrafter"/>
</dbReference>
<dbReference type="GO" id="GO:0016853">
    <property type="term" value="F:isomerase activity"/>
    <property type="evidence" value="ECO:0007669"/>
    <property type="project" value="UniProtKB-KW"/>
</dbReference>
<gene>
    <name evidence="3" type="ORF">DMENIID0002_04750</name>
</gene>
<feature type="domain" description="MannoseP isomerase/GMP-like beta-helix" evidence="2">
    <location>
        <begin position="288"/>
        <end position="341"/>
    </location>
</feature>
<dbReference type="InterPro" id="IPR029044">
    <property type="entry name" value="Nucleotide-diphossugar_trans"/>
</dbReference>
<dbReference type="CDD" id="cd02509">
    <property type="entry name" value="GDP-M1P_Guanylyltransferase"/>
    <property type="match status" value="1"/>
</dbReference>
<keyword evidence="3" id="KW-0413">Isomerase</keyword>
<keyword evidence="3" id="KW-0548">Nucleotidyltransferase</keyword>
<dbReference type="PANTHER" id="PTHR46390:SF1">
    <property type="entry name" value="MANNOSE-1-PHOSPHATE GUANYLYLTRANSFERASE"/>
    <property type="match status" value="1"/>
</dbReference>
<sequence length="351" mass="40426">MKVKPVIMAGGLGTRLWPLSRQMQPKQFIKIFKNLSLIQKTLITNRTLGKPTLIIAKEYELIAKEQLRELNIEADLIIEPMPKNTASCAIISAIQAKNNGYDTVILLPSDHYIHDIDKYLITINESLNYVAKFGICTIGVKPSFANTEYDYIKINKLLADRTYNTQQFVEKPTLQQAQNYLANGKYFWNSGIFIFNIDFILEQAKLWQKELFKHVYDAYYFATKDHNNITLALEPYLYITPISLDYAIIENISQMIMIEANFSWNDIGNWHSLWQIQKEDITNNYCEGDVINIDSTNSYISSNNKLTAVIGVDNIIIINTEDALLIVNKSRVEKIKQLVMEMTEMGRKEVL</sequence>
<evidence type="ECO:0000259" key="2">
    <source>
        <dbReference type="Pfam" id="PF22640"/>
    </source>
</evidence>
<dbReference type="Pfam" id="PF22640">
    <property type="entry name" value="ManC_GMP_beta-helix"/>
    <property type="match status" value="1"/>
</dbReference>
<reference evidence="3" key="1">
    <citation type="submission" date="2024-01" db="EMBL/GenBank/DDBJ databases">
        <title>Sequencing the genomes of a sandfly, Sergentomyia squamirostris, and its two endosymbionts.</title>
        <authorList>
            <person name="Itokawa K."/>
            <person name="Sanjoba C."/>
        </authorList>
    </citation>
    <scope>NUCLEOTIDE SEQUENCE</scope>
    <source>
        <strain evidence="3">RiSSQ</strain>
    </source>
</reference>
<dbReference type="Gene3D" id="3.90.550.10">
    <property type="entry name" value="Spore Coat Polysaccharide Biosynthesis Protein SpsA, Chain A"/>
    <property type="match status" value="1"/>
</dbReference>
<name>A0AAT9G7M0_9RICK</name>
<protein>
    <submittedName>
        <fullName evidence="3">Mannose-1-phosphate guanylyltransferase/mannose-6-phosphate isomerase</fullName>
    </submittedName>
</protein>
<dbReference type="SUPFAM" id="SSF159283">
    <property type="entry name" value="Guanosine diphospho-D-mannose pyrophosphorylase/mannose-6-phosphate isomerase linker domain"/>
    <property type="match status" value="1"/>
</dbReference>
<feature type="domain" description="Nucleotidyl transferase" evidence="1">
    <location>
        <begin position="4"/>
        <end position="280"/>
    </location>
</feature>
<dbReference type="SUPFAM" id="SSF53448">
    <property type="entry name" value="Nucleotide-diphospho-sugar transferases"/>
    <property type="match status" value="1"/>
</dbReference>
<evidence type="ECO:0000313" key="3">
    <source>
        <dbReference type="EMBL" id="BFD45829.1"/>
    </source>
</evidence>
<accession>A0AAT9G7M0</accession>
<dbReference type="Pfam" id="PF00483">
    <property type="entry name" value="NTP_transferase"/>
    <property type="match status" value="1"/>
</dbReference>
<dbReference type="AlphaFoldDB" id="A0AAT9G7M0"/>
<dbReference type="InterPro" id="IPR049577">
    <property type="entry name" value="GMPP_N"/>
</dbReference>
<organism evidence="3">
    <name type="scientific">Candidatus Tisiphia endosymbiont of Sergentomyia squamirostris</name>
    <dbReference type="NCBI Taxonomy" id="3113639"/>
    <lineage>
        <taxon>Bacteria</taxon>
        <taxon>Pseudomonadati</taxon>
        <taxon>Pseudomonadota</taxon>
        <taxon>Alphaproteobacteria</taxon>
        <taxon>Rickettsiales</taxon>
        <taxon>Rickettsiaceae</taxon>
        <taxon>Rickettsieae</taxon>
        <taxon>Candidatus Tisiphia</taxon>
    </lineage>
</organism>
<dbReference type="EMBL" id="AP029170">
    <property type="protein sequence ID" value="BFD45829.1"/>
    <property type="molecule type" value="Genomic_DNA"/>
</dbReference>
<dbReference type="PANTHER" id="PTHR46390">
    <property type="entry name" value="MANNOSE-1-PHOSPHATE GUANYLYLTRANSFERASE"/>
    <property type="match status" value="1"/>
</dbReference>
<dbReference type="InterPro" id="IPR005835">
    <property type="entry name" value="NTP_transferase_dom"/>
</dbReference>
<dbReference type="GO" id="GO:0004475">
    <property type="term" value="F:mannose-1-phosphate guanylyltransferase (GTP) activity"/>
    <property type="evidence" value="ECO:0007669"/>
    <property type="project" value="InterPro"/>
</dbReference>
<proteinExistence type="predicted"/>
<dbReference type="InterPro" id="IPR054566">
    <property type="entry name" value="ManC/GMP-like_b-helix"/>
</dbReference>
<keyword evidence="3" id="KW-0808">Transferase</keyword>
<dbReference type="InterPro" id="IPR051161">
    <property type="entry name" value="Mannose-6P_isomerase_type2"/>
</dbReference>
<evidence type="ECO:0000259" key="1">
    <source>
        <dbReference type="Pfam" id="PF00483"/>
    </source>
</evidence>